<evidence type="ECO:0000313" key="1">
    <source>
        <dbReference type="EMBL" id="MBB3143924.1"/>
    </source>
</evidence>
<organism evidence="1 2">
    <name type="scientific">Phyllobacterium trifolii</name>
    <dbReference type="NCBI Taxonomy" id="300193"/>
    <lineage>
        <taxon>Bacteria</taxon>
        <taxon>Pseudomonadati</taxon>
        <taxon>Pseudomonadota</taxon>
        <taxon>Alphaproteobacteria</taxon>
        <taxon>Hyphomicrobiales</taxon>
        <taxon>Phyllobacteriaceae</taxon>
        <taxon>Phyllobacterium</taxon>
    </lineage>
</organism>
<dbReference type="RefSeq" id="WP_112530853.1">
    <property type="nucleotide sequence ID" value="NZ_JACHXN010000001.1"/>
</dbReference>
<comment type="caution">
    <text evidence="1">The sequence shown here is derived from an EMBL/GenBank/DDBJ whole genome shotgun (WGS) entry which is preliminary data.</text>
</comment>
<reference evidence="1 2" key="1">
    <citation type="submission" date="2020-08" db="EMBL/GenBank/DDBJ databases">
        <title>Genomic Encyclopedia of Type Strains, Phase III (KMG-III): the genomes of soil and plant-associated and newly described type strains.</title>
        <authorList>
            <person name="Whitman W."/>
        </authorList>
    </citation>
    <scope>NUCLEOTIDE SEQUENCE [LARGE SCALE GENOMIC DNA]</scope>
    <source>
        <strain evidence="1 2">CECT 7015</strain>
    </source>
</reference>
<name>A0A839U1F0_9HYPH</name>
<dbReference type="EMBL" id="JACHXN010000001">
    <property type="protein sequence ID" value="MBB3143924.1"/>
    <property type="molecule type" value="Genomic_DNA"/>
</dbReference>
<proteinExistence type="predicted"/>
<sequence length="79" mass="9146">MMRFKNNKNNYSDADAELMQRALDLAVRQLNDQDISDDEINTLARFVRAAFIIGNRDVESMAKFAVKAVLIRRKSRAKR</sequence>
<dbReference type="Proteomes" id="UP000554520">
    <property type="component" value="Unassembled WGS sequence"/>
</dbReference>
<protein>
    <submittedName>
        <fullName evidence="1">Uncharacterized protein</fullName>
    </submittedName>
</protein>
<keyword evidence="2" id="KW-1185">Reference proteome</keyword>
<evidence type="ECO:0000313" key="2">
    <source>
        <dbReference type="Proteomes" id="UP000554520"/>
    </source>
</evidence>
<accession>A0A839U1F0</accession>
<dbReference type="AlphaFoldDB" id="A0A839U1F0"/>
<gene>
    <name evidence="1" type="ORF">FHS21_000307</name>
</gene>